<dbReference type="SUPFAM" id="SSF49785">
    <property type="entry name" value="Galactose-binding domain-like"/>
    <property type="match status" value="1"/>
</dbReference>
<name>X1EKT8_9ZZZZ</name>
<dbReference type="InterPro" id="IPR008979">
    <property type="entry name" value="Galactose-bd-like_sf"/>
</dbReference>
<sequence>MRRLSSWHVALGSLIVIAAVPVEAQQTASQWVWFPESAPNDCIRESRWLRKSFDLPADVKSAALWLLVDDRHALWVNGVALSEPVERRGSSCCYDLTRLLRAGRNVIAVEAFNAGGPAGVIARLLITLANDEELVINSDESWRAANTEQEGWNQPGFEDAE</sequence>
<comment type="caution">
    <text evidence="1">The sequence shown here is derived from an EMBL/GenBank/DDBJ whole genome shotgun (WGS) entry which is preliminary data.</text>
</comment>
<gene>
    <name evidence="1" type="ORF">S03H2_22001</name>
</gene>
<proteinExistence type="predicted"/>
<reference evidence="1" key="1">
    <citation type="journal article" date="2014" name="Front. Microbiol.">
        <title>High frequency of phylogenetically diverse reductive dehalogenase-homologous genes in deep subseafloor sedimentary metagenomes.</title>
        <authorList>
            <person name="Kawai M."/>
            <person name="Futagami T."/>
            <person name="Toyoda A."/>
            <person name="Takaki Y."/>
            <person name="Nishi S."/>
            <person name="Hori S."/>
            <person name="Arai W."/>
            <person name="Tsubouchi T."/>
            <person name="Morono Y."/>
            <person name="Uchiyama I."/>
            <person name="Ito T."/>
            <person name="Fujiyama A."/>
            <person name="Inagaki F."/>
            <person name="Takami H."/>
        </authorList>
    </citation>
    <scope>NUCLEOTIDE SEQUENCE</scope>
    <source>
        <strain evidence="1">Expedition CK06-06</strain>
    </source>
</reference>
<organism evidence="1">
    <name type="scientific">marine sediment metagenome</name>
    <dbReference type="NCBI Taxonomy" id="412755"/>
    <lineage>
        <taxon>unclassified sequences</taxon>
        <taxon>metagenomes</taxon>
        <taxon>ecological metagenomes</taxon>
    </lineage>
</organism>
<evidence type="ECO:0008006" key="2">
    <source>
        <dbReference type="Google" id="ProtNLM"/>
    </source>
</evidence>
<evidence type="ECO:0000313" key="1">
    <source>
        <dbReference type="EMBL" id="GAH33202.1"/>
    </source>
</evidence>
<feature type="non-terminal residue" evidence="1">
    <location>
        <position position="161"/>
    </location>
</feature>
<protein>
    <recommendedName>
        <fullName evidence="2">Bacterial alpha-L-rhamnosidase N-terminal domain-containing protein</fullName>
    </recommendedName>
</protein>
<dbReference type="AlphaFoldDB" id="X1EKT8"/>
<accession>X1EKT8</accession>
<dbReference type="Gene3D" id="2.60.120.260">
    <property type="entry name" value="Galactose-binding domain-like"/>
    <property type="match status" value="1"/>
</dbReference>
<dbReference type="EMBL" id="BARU01011779">
    <property type="protein sequence ID" value="GAH33202.1"/>
    <property type="molecule type" value="Genomic_DNA"/>
</dbReference>